<feature type="region of interest" description="Disordered" evidence="1">
    <location>
        <begin position="69"/>
        <end position="91"/>
    </location>
</feature>
<protein>
    <submittedName>
        <fullName evidence="2">Uncharacterized protein</fullName>
    </submittedName>
</protein>
<comment type="caution">
    <text evidence="2">The sequence shown here is derived from an EMBL/GenBank/DDBJ whole genome shotgun (WGS) entry which is preliminary data.</text>
</comment>
<proteinExistence type="predicted"/>
<evidence type="ECO:0000256" key="1">
    <source>
        <dbReference type="SAM" id="MobiDB-lite"/>
    </source>
</evidence>
<sequence length="177" mass="20377">MLSERHYSNPVALSHSSLFALFTPHCPRPFQPELIMTSRSILQLCPYIFSDILLIFIFRKREKEGERKGEKHQCVVASHTPPTGDLAGNPGSHPGWESNLRLFSSQASTQSTEPHQPEPAHTFLNCCFIKFSSTIPWMCHAIFFLPFQDTIIDFTSFEVRKFYKKKNVLKKDGTFKR</sequence>
<dbReference type="Proteomes" id="UP000664940">
    <property type="component" value="Unassembled WGS sequence"/>
</dbReference>
<reference evidence="2 3" key="1">
    <citation type="journal article" date="2020" name="Nature">
        <title>Six reference-quality genomes reveal evolution of bat adaptations.</title>
        <authorList>
            <person name="Jebb D."/>
            <person name="Huang Z."/>
            <person name="Pippel M."/>
            <person name="Hughes G.M."/>
            <person name="Lavrichenko K."/>
            <person name="Devanna P."/>
            <person name="Winkler S."/>
            <person name="Jermiin L.S."/>
            <person name="Skirmuntt E.C."/>
            <person name="Katzourakis A."/>
            <person name="Burkitt-Gray L."/>
            <person name="Ray D.A."/>
            <person name="Sullivan K.A.M."/>
            <person name="Roscito J.G."/>
            <person name="Kirilenko B.M."/>
            <person name="Davalos L.M."/>
            <person name="Corthals A.P."/>
            <person name="Power M.L."/>
            <person name="Jones G."/>
            <person name="Ransome R.D."/>
            <person name="Dechmann D.K.N."/>
            <person name="Locatelli A.G."/>
            <person name="Puechmaille S.J."/>
            <person name="Fedrigo O."/>
            <person name="Jarvis E.D."/>
            <person name="Hiller M."/>
            <person name="Vernes S.C."/>
            <person name="Myers E.W."/>
            <person name="Teeling E.C."/>
        </authorList>
    </citation>
    <scope>NUCLEOTIDE SEQUENCE [LARGE SCALE GENOMIC DNA]</scope>
    <source>
        <strain evidence="2">Bat1K_MPI-CBG_1</strain>
    </source>
</reference>
<gene>
    <name evidence="2" type="ORF">HJG60_011545</name>
</gene>
<organism evidence="2 3">
    <name type="scientific">Phyllostomus discolor</name>
    <name type="common">pale spear-nosed bat</name>
    <dbReference type="NCBI Taxonomy" id="89673"/>
    <lineage>
        <taxon>Eukaryota</taxon>
        <taxon>Metazoa</taxon>
        <taxon>Chordata</taxon>
        <taxon>Craniata</taxon>
        <taxon>Vertebrata</taxon>
        <taxon>Euteleostomi</taxon>
        <taxon>Mammalia</taxon>
        <taxon>Eutheria</taxon>
        <taxon>Laurasiatheria</taxon>
        <taxon>Chiroptera</taxon>
        <taxon>Yangochiroptera</taxon>
        <taxon>Phyllostomidae</taxon>
        <taxon>Phyllostominae</taxon>
        <taxon>Phyllostomus</taxon>
    </lineage>
</organism>
<dbReference type="EMBL" id="JABVXQ010000007">
    <property type="protein sequence ID" value="KAF6099814.1"/>
    <property type="molecule type" value="Genomic_DNA"/>
</dbReference>
<accession>A0A834E0W8</accession>
<name>A0A834E0W8_9CHIR</name>
<dbReference type="AlphaFoldDB" id="A0A834E0W8"/>
<evidence type="ECO:0000313" key="3">
    <source>
        <dbReference type="Proteomes" id="UP000664940"/>
    </source>
</evidence>
<evidence type="ECO:0000313" key="2">
    <source>
        <dbReference type="EMBL" id="KAF6099814.1"/>
    </source>
</evidence>